<dbReference type="InterPro" id="IPR026881">
    <property type="entry name" value="WYL_dom"/>
</dbReference>
<dbReference type="OrthoDB" id="3768405at2"/>
<dbReference type="EMBL" id="SMKL01000002">
    <property type="protein sequence ID" value="TDC56658.1"/>
    <property type="molecule type" value="Genomic_DNA"/>
</dbReference>
<reference evidence="2 3" key="1">
    <citation type="submission" date="2019-02" db="EMBL/GenBank/DDBJ databases">
        <title>Draft genome sequences of novel Actinobacteria.</title>
        <authorList>
            <person name="Sahin N."/>
            <person name="Ay H."/>
            <person name="Saygin H."/>
        </authorList>
    </citation>
    <scope>NUCLEOTIDE SEQUENCE [LARGE SCALE GENOMIC DNA]</scope>
    <source>
        <strain evidence="2 3">KC603</strain>
    </source>
</reference>
<evidence type="ECO:0000259" key="1">
    <source>
        <dbReference type="Pfam" id="PF13280"/>
    </source>
</evidence>
<dbReference type="Proteomes" id="UP000295621">
    <property type="component" value="Unassembled WGS sequence"/>
</dbReference>
<comment type="caution">
    <text evidence="2">The sequence shown here is derived from an EMBL/GenBank/DDBJ whole genome shotgun (WGS) entry which is preliminary data.</text>
</comment>
<protein>
    <submittedName>
        <fullName evidence="2">WYL domain-containing protein</fullName>
    </submittedName>
</protein>
<gene>
    <name evidence="2" type="ORF">E1212_01405</name>
</gene>
<evidence type="ECO:0000313" key="2">
    <source>
        <dbReference type="EMBL" id="TDC56658.1"/>
    </source>
</evidence>
<dbReference type="RefSeq" id="WP_131978025.1">
    <property type="nucleotide sequence ID" value="NZ_SMKL01000002.1"/>
</dbReference>
<dbReference type="Pfam" id="PF13280">
    <property type="entry name" value="WYL"/>
    <property type="match status" value="1"/>
</dbReference>
<accession>A0A4R4S1Q2</accession>
<dbReference type="AlphaFoldDB" id="A0A4R4S1Q2"/>
<evidence type="ECO:0000313" key="3">
    <source>
        <dbReference type="Proteomes" id="UP000295621"/>
    </source>
</evidence>
<feature type="domain" description="WYL" evidence="1">
    <location>
        <begin position="157"/>
        <end position="206"/>
    </location>
</feature>
<dbReference type="PROSITE" id="PS52050">
    <property type="entry name" value="WYL"/>
    <property type="match status" value="1"/>
</dbReference>
<sequence length="331" mass="35524">MSTPHYVRRFDRVTRALNELSLHAGGLPIAALAEHVGTDAATLRAELRAYFRADVDPAFSPNAIRQTSIRFHDADGADVEPAVAEFVSASPRPTEEIGADYVTVGELARIYRAGQDLLAVEPGNSALEGALTALTATVLAGLGTGGSGRAAWLGDLVASVGDALRSRRRLSLTYARAWQPGVRTHVVEPYRLVKTRRGWELDAGLVENDAFGGRVGTFLLSGVRSATVLAAGFERPAGVDDLIAANRRTTAVDLVTPQDSRWVVDRFSESVEVLGADEDMVRMRAHLLPPVEQRLGLLLLVAGPDTWVNTPTALRDAGTDLARDLLAHYTS</sequence>
<organism evidence="2 3">
    <name type="scientific">Jiangella ureilytica</name>
    <dbReference type="NCBI Taxonomy" id="2530374"/>
    <lineage>
        <taxon>Bacteria</taxon>
        <taxon>Bacillati</taxon>
        <taxon>Actinomycetota</taxon>
        <taxon>Actinomycetes</taxon>
        <taxon>Jiangellales</taxon>
        <taxon>Jiangellaceae</taxon>
        <taxon>Jiangella</taxon>
    </lineage>
</organism>
<proteinExistence type="predicted"/>
<name>A0A4R4S1Q2_9ACTN</name>
<keyword evidence="3" id="KW-1185">Reference proteome</keyword>